<evidence type="ECO:0000313" key="1">
    <source>
        <dbReference type="EMBL" id="KAB0644517.1"/>
    </source>
</evidence>
<sequence length="76" mass="8669">MKILFTQYFRKETLNEFLAQFFCKFIEQIDVFRRAAKERATQACALSPVREQGEVRVCGMSGISVDADSTRNDAAN</sequence>
<dbReference type="EMBL" id="VZOJ01000002">
    <property type="protein sequence ID" value="KAB0644517.1"/>
    <property type="molecule type" value="Genomic_DNA"/>
</dbReference>
<evidence type="ECO:0000313" key="2">
    <source>
        <dbReference type="Proteomes" id="UP000430232"/>
    </source>
</evidence>
<dbReference type="GeneID" id="99788243"/>
<dbReference type="RefSeq" id="WP_151062549.1">
    <property type="nucleotide sequence ID" value="NZ_CABVPL010000004.1"/>
</dbReference>
<name>A0A6H9THP0_9BURK</name>
<accession>A0A6H9THP0</accession>
<reference evidence="1 2" key="1">
    <citation type="submission" date="2019-09" db="EMBL/GenBank/DDBJ databases">
        <title>Draft genome sequences of 48 bacterial type strains from the CCUG.</title>
        <authorList>
            <person name="Tunovic T."/>
            <person name="Pineiro-Iglesias B."/>
            <person name="Unosson C."/>
            <person name="Inganas E."/>
            <person name="Ohlen M."/>
            <person name="Cardew S."/>
            <person name="Jensie-Markopoulos S."/>
            <person name="Salva-Serra F."/>
            <person name="Jaen-Luchoro D."/>
            <person name="Karlsson R."/>
            <person name="Svensson-Stadler L."/>
            <person name="Chun J."/>
            <person name="Moore E."/>
        </authorList>
    </citation>
    <scope>NUCLEOTIDE SEQUENCE [LARGE SCALE GENOMIC DNA]</scope>
    <source>
        <strain evidence="1 2">CCUG 54555</strain>
    </source>
</reference>
<dbReference type="AlphaFoldDB" id="A0A6H9THP0"/>
<gene>
    <name evidence="1" type="ORF">F7R21_01570</name>
</gene>
<dbReference type="Proteomes" id="UP000430232">
    <property type="component" value="Unassembled WGS sequence"/>
</dbReference>
<proteinExistence type="predicted"/>
<organism evidence="1 2">
    <name type="scientific">Burkholderia latens</name>
    <dbReference type="NCBI Taxonomy" id="488446"/>
    <lineage>
        <taxon>Bacteria</taxon>
        <taxon>Pseudomonadati</taxon>
        <taxon>Pseudomonadota</taxon>
        <taxon>Betaproteobacteria</taxon>
        <taxon>Burkholderiales</taxon>
        <taxon>Burkholderiaceae</taxon>
        <taxon>Burkholderia</taxon>
        <taxon>Burkholderia cepacia complex</taxon>
    </lineage>
</organism>
<protein>
    <submittedName>
        <fullName evidence="1">Uncharacterized protein</fullName>
    </submittedName>
</protein>
<comment type="caution">
    <text evidence="1">The sequence shown here is derived from an EMBL/GenBank/DDBJ whole genome shotgun (WGS) entry which is preliminary data.</text>
</comment>
<keyword evidence="2" id="KW-1185">Reference proteome</keyword>